<proteinExistence type="predicted"/>
<dbReference type="EnsemblMetazoa" id="tetur16g00530.1">
    <property type="protein sequence ID" value="tetur16g00530.1"/>
    <property type="gene ID" value="tetur16g00530"/>
</dbReference>
<dbReference type="Proteomes" id="UP000015104">
    <property type="component" value="Unassembled WGS sequence"/>
</dbReference>
<evidence type="ECO:0000313" key="2">
    <source>
        <dbReference type="Proteomes" id="UP000015104"/>
    </source>
</evidence>
<organism evidence="1 2">
    <name type="scientific">Tetranychus urticae</name>
    <name type="common">Two-spotted spider mite</name>
    <dbReference type="NCBI Taxonomy" id="32264"/>
    <lineage>
        <taxon>Eukaryota</taxon>
        <taxon>Metazoa</taxon>
        <taxon>Ecdysozoa</taxon>
        <taxon>Arthropoda</taxon>
        <taxon>Chelicerata</taxon>
        <taxon>Arachnida</taxon>
        <taxon>Acari</taxon>
        <taxon>Acariformes</taxon>
        <taxon>Trombidiformes</taxon>
        <taxon>Prostigmata</taxon>
        <taxon>Eleutherengona</taxon>
        <taxon>Raphignathae</taxon>
        <taxon>Tetranychoidea</taxon>
        <taxon>Tetranychidae</taxon>
        <taxon>Tetranychus</taxon>
    </lineage>
</organism>
<keyword evidence="2" id="KW-1185">Reference proteome</keyword>
<dbReference type="AlphaFoldDB" id="T1KND0"/>
<name>T1KND0_TETUR</name>
<dbReference type="HOGENOM" id="CLU_3415445_0_0_1"/>
<protein>
    <submittedName>
        <fullName evidence="1">Uncharacterized protein</fullName>
    </submittedName>
</protein>
<accession>T1KND0</accession>
<sequence>MLVGLINSQPHHFHHLHHRFNLPQQGD</sequence>
<dbReference type="EMBL" id="CAEY01000275">
    <property type="status" value="NOT_ANNOTATED_CDS"/>
    <property type="molecule type" value="Genomic_DNA"/>
</dbReference>
<reference evidence="1" key="2">
    <citation type="submission" date="2015-06" db="UniProtKB">
        <authorList>
            <consortium name="EnsemblMetazoa"/>
        </authorList>
    </citation>
    <scope>IDENTIFICATION</scope>
</reference>
<evidence type="ECO:0000313" key="1">
    <source>
        <dbReference type="EnsemblMetazoa" id="tetur16g00530.1"/>
    </source>
</evidence>
<reference evidence="2" key="1">
    <citation type="submission" date="2011-08" db="EMBL/GenBank/DDBJ databases">
        <authorList>
            <person name="Rombauts S."/>
        </authorList>
    </citation>
    <scope>NUCLEOTIDE SEQUENCE</scope>
    <source>
        <strain evidence="2">London</strain>
    </source>
</reference>